<comment type="similarity">
    <text evidence="2 4">Belongs to the AB hydrolase superfamily. Lipase family.</text>
</comment>
<comment type="subcellular location">
    <subcellularLocation>
        <location evidence="1">Secreted</location>
    </subcellularLocation>
</comment>
<evidence type="ECO:0000256" key="5">
    <source>
        <dbReference type="SAM" id="SignalP"/>
    </source>
</evidence>
<dbReference type="GO" id="GO:0005615">
    <property type="term" value="C:extracellular space"/>
    <property type="evidence" value="ECO:0007669"/>
    <property type="project" value="TreeGrafter"/>
</dbReference>
<dbReference type="OrthoDB" id="199913at2759"/>
<evidence type="ECO:0000256" key="4">
    <source>
        <dbReference type="RuleBase" id="RU004262"/>
    </source>
</evidence>
<organism evidence="7 8">
    <name type="scientific">Rhynchophorus ferrugineus</name>
    <name type="common">Red palm weevil</name>
    <name type="synonym">Curculio ferrugineus</name>
    <dbReference type="NCBI Taxonomy" id="354439"/>
    <lineage>
        <taxon>Eukaryota</taxon>
        <taxon>Metazoa</taxon>
        <taxon>Ecdysozoa</taxon>
        <taxon>Arthropoda</taxon>
        <taxon>Hexapoda</taxon>
        <taxon>Insecta</taxon>
        <taxon>Pterygota</taxon>
        <taxon>Neoptera</taxon>
        <taxon>Endopterygota</taxon>
        <taxon>Coleoptera</taxon>
        <taxon>Polyphaga</taxon>
        <taxon>Cucujiformia</taxon>
        <taxon>Curculionidae</taxon>
        <taxon>Dryophthorinae</taxon>
        <taxon>Rhynchophorus</taxon>
    </lineage>
</organism>
<dbReference type="InterPro" id="IPR013818">
    <property type="entry name" value="Lipase"/>
</dbReference>
<proteinExistence type="inferred from homology"/>
<dbReference type="GO" id="GO:0016042">
    <property type="term" value="P:lipid catabolic process"/>
    <property type="evidence" value="ECO:0007669"/>
    <property type="project" value="TreeGrafter"/>
</dbReference>
<reference evidence="7" key="1">
    <citation type="submission" date="2020-08" db="EMBL/GenBank/DDBJ databases">
        <title>Genome sequencing and assembly of the red palm weevil Rhynchophorus ferrugineus.</title>
        <authorList>
            <person name="Dias G.B."/>
            <person name="Bergman C.M."/>
            <person name="Manee M."/>
        </authorList>
    </citation>
    <scope>NUCLEOTIDE SEQUENCE</scope>
    <source>
        <strain evidence="7">AA-2017</strain>
        <tissue evidence="7">Whole larva</tissue>
    </source>
</reference>
<evidence type="ECO:0000256" key="2">
    <source>
        <dbReference type="ARBA" id="ARBA00010701"/>
    </source>
</evidence>
<keyword evidence="3" id="KW-0964">Secreted</keyword>
<evidence type="ECO:0000313" key="8">
    <source>
        <dbReference type="Proteomes" id="UP000625711"/>
    </source>
</evidence>
<accession>A0A834M509</accession>
<dbReference type="AlphaFoldDB" id="A0A834M509"/>
<dbReference type="Pfam" id="PF00151">
    <property type="entry name" value="Lipase"/>
    <property type="match status" value="1"/>
</dbReference>
<evidence type="ECO:0000256" key="1">
    <source>
        <dbReference type="ARBA" id="ARBA00004613"/>
    </source>
</evidence>
<dbReference type="EMBL" id="JAACXV010014476">
    <property type="protein sequence ID" value="KAF7267015.1"/>
    <property type="molecule type" value="Genomic_DNA"/>
</dbReference>
<keyword evidence="8" id="KW-1185">Reference proteome</keyword>
<evidence type="ECO:0000259" key="6">
    <source>
        <dbReference type="Pfam" id="PF00151"/>
    </source>
</evidence>
<dbReference type="CDD" id="cd00707">
    <property type="entry name" value="Pancreat_lipase_like"/>
    <property type="match status" value="1"/>
</dbReference>
<dbReference type="InterPro" id="IPR033906">
    <property type="entry name" value="Lipase_N"/>
</dbReference>
<name>A0A834M509_RHYFE</name>
<evidence type="ECO:0000256" key="3">
    <source>
        <dbReference type="ARBA" id="ARBA00022525"/>
    </source>
</evidence>
<feature type="signal peptide" evidence="5">
    <location>
        <begin position="1"/>
        <end position="16"/>
    </location>
</feature>
<dbReference type="Proteomes" id="UP000625711">
    <property type="component" value="Unassembled WGS sequence"/>
</dbReference>
<feature type="domain" description="Lipase" evidence="6">
    <location>
        <begin position="24"/>
        <end position="298"/>
    </location>
</feature>
<dbReference type="Gene3D" id="3.40.50.1820">
    <property type="entry name" value="alpha/beta hydrolase"/>
    <property type="match status" value="1"/>
</dbReference>
<feature type="chain" id="PRO_5032633862" description="Lipase domain-containing protein" evidence="5">
    <location>
        <begin position="17"/>
        <end position="301"/>
    </location>
</feature>
<keyword evidence="5" id="KW-0732">Signal</keyword>
<dbReference type="InterPro" id="IPR029058">
    <property type="entry name" value="AB_hydrolase_fold"/>
</dbReference>
<dbReference type="InterPro" id="IPR000734">
    <property type="entry name" value="TAG_lipase"/>
</dbReference>
<comment type="caution">
    <text evidence="7">The sequence shown here is derived from an EMBL/GenBank/DDBJ whole genome shotgun (WGS) entry which is preliminary data.</text>
</comment>
<sequence length="301" mass="32982">MLFGILCLTFALAASSLPLEDSTLGVSDKDVLFYFYSREHPDGIHVSIDESSDVAYIGSVFDNRKKTVVLIHGWKDGYGSDSNTYIRKSLLDAEDVNVIKVDWSKHAGKNYITAKNAVPKIGQISAKFFQNIILSYDYSVASYTLVGFSLGAHIVGNVGKYFNGTIPIIIGLDPAKPLVNVKDKSYALNTEDAQYVQIIHTDAGSAGLKDAIGHADFYPNDGKNQPGCTLKVGCSHARAWEYFAESITSNRFVSQQCDSYNNYKNNQCTGEYAVMGGLYVDTSARGVYYLTTNSKSPYGRG</sequence>
<dbReference type="PANTHER" id="PTHR11610:SF173">
    <property type="entry name" value="LIPASE DOMAIN-CONTAINING PROTEIN-RELATED"/>
    <property type="match status" value="1"/>
</dbReference>
<dbReference type="PANTHER" id="PTHR11610">
    <property type="entry name" value="LIPASE"/>
    <property type="match status" value="1"/>
</dbReference>
<dbReference type="GO" id="GO:0016298">
    <property type="term" value="F:lipase activity"/>
    <property type="evidence" value="ECO:0007669"/>
    <property type="project" value="InterPro"/>
</dbReference>
<protein>
    <recommendedName>
        <fullName evidence="6">Lipase domain-containing protein</fullName>
    </recommendedName>
</protein>
<dbReference type="SUPFAM" id="SSF53474">
    <property type="entry name" value="alpha/beta-Hydrolases"/>
    <property type="match status" value="1"/>
</dbReference>
<gene>
    <name evidence="7" type="ORF">GWI33_019721</name>
</gene>
<evidence type="ECO:0000313" key="7">
    <source>
        <dbReference type="EMBL" id="KAF7267015.1"/>
    </source>
</evidence>